<feature type="region of interest" description="Disordered" evidence="6">
    <location>
        <begin position="185"/>
        <end position="211"/>
    </location>
</feature>
<dbReference type="InterPro" id="IPR009012">
    <property type="entry name" value="GrpE_head"/>
</dbReference>
<evidence type="ECO:0000256" key="6">
    <source>
        <dbReference type="SAM" id="MobiDB-lite"/>
    </source>
</evidence>
<evidence type="ECO:0000256" key="5">
    <source>
        <dbReference type="RuleBase" id="RU004478"/>
    </source>
</evidence>
<dbReference type="PANTHER" id="PTHR21237:SF23">
    <property type="entry name" value="GRPE PROTEIN HOMOLOG, MITOCHONDRIAL"/>
    <property type="match status" value="1"/>
</dbReference>
<feature type="region of interest" description="Disordered" evidence="6">
    <location>
        <begin position="1"/>
        <end position="47"/>
    </location>
</feature>
<reference evidence="7" key="2">
    <citation type="journal article" date="2021" name="PeerJ">
        <title>Extensive microbial diversity within the chicken gut microbiome revealed by metagenomics and culture.</title>
        <authorList>
            <person name="Gilroy R."/>
            <person name="Ravi A."/>
            <person name="Getino M."/>
            <person name="Pursley I."/>
            <person name="Horton D.L."/>
            <person name="Alikhan N.F."/>
            <person name="Baker D."/>
            <person name="Gharbi K."/>
            <person name="Hall N."/>
            <person name="Watson M."/>
            <person name="Adriaenssens E.M."/>
            <person name="Foster-Nyarko E."/>
            <person name="Jarju S."/>
            <person name="Secka A."/>
            <person name="Antonio M."/>
            <person name="Oren A."/>
            <person name="Chaudhuri R.R."/>
            <person name="La Ragione R."/>
            <person name="Hildebrand F."/>
            <person name="Pallen M.J."/>
        </authorList>
    </citation>
    <scope>NUCLEOTIDE SEQUENCE</scope>
    <source>
        <strain evidence="7">ChiGjej1B1-22543</strain>
    </source>
</reference>
<keyword evidence="3" id="KW-0963">Cytoplasm</keyword>
<dbReference type="GO" id="GO:0000774">
    <property type="term" value="F:adenyl-nucleotide exchange factor activity"/>
    <property type="evidence" value="ECO:0007669"/>
    <property type="project" value="InterPro"/>
</dbReference>
<dbReference type="InterPro" id="IPR000740">
    <property type="entry name" value="GrpE"/>
</dbReference>
<evidence type="ECO:0000256" key="4">
    <source>
        <dbReference type="RuleBase" id="RU000639"/>
    </source>
</evidence>
<dbReference type="HAMAP" id="MF_01151">
    <property type="entry name" value="GrpE"/>
    <property type="match status" value="1"/>
</dbReference>
<dbReference type="CDD" id="cd00446">
    <property type="entry name" value="GrpE"/>
    <property type="match status" value="1"/>
</dbReference>
<evidence type="ECO:0000256" key="2">
    <source>
        <dbReference type="ARBA" id="ARBA00023186"/>
    </source>
</evidence>
<comment type="subunit">
    <text evidence="3">Homodimer.</text>
</comment>
<dbReference type="Gene3D" id="2.30.22.10">
    <property type="entry name" value="Head domain of nucleotide exchange factor GrpE"/>
    <property type="match status" value="1"/>
</dbReference>
<dbReference type="AlphaFoldDB" id="A0A9D1LNV8"/>
<dbReference type="Pfam" id="PF01025">
    <property type="entry name" value="GrpE"/>
    <property type="match status" value="1"/>
</dbReference>
<dbReference type="GO" id="GO:0051082">
    <property type="term" value="F:unfolded protein binding"/>
    <property type="evidence" value="ECO:0007669"/>
    <property type="project" value="TreeGrafter"/>
</dbReference>
<evidence type="ECO:0000256" key="1">
    <source>
        <dbReference type="ARBA" id="ARBA00009054"/>
    </source>
</evidence>
<comment type="function">
    <text evidence="3 4">Participates actively in the response to hyperosmotic and heat shock by preventing the aggregation of stress-denatured proteins, in association with DnaK and GrpE. It is the nucleotide exchange factor for DnaK and may function as a thermosensor. Unfolded proteins bind initially to DnaJ; upon interaction with the DnaJ-bound protein, DnaK hydrolyzes its bound ATP, resulting in the formation of a stable complex. GrpE releases ADP from DnaK; ATP binding to DnaK triggers the release of the substrate protein, thus completing the reaction cycle. Several rounds of ATP-dependent interactions between DnaJ, DnaK and GrpE are required for fully efficient folding.</text>
</comment>
<dbReference type="SUPFAM" id="SSF51064">
    <property type="entry name" value="Head domain of nucleotide exchange factor GrpE"/>
    <property type="match status" value="1"/>
</dbReference>
<name>A0A9D1LNV8_9FIRM</name>
<feature type="compositionally biased region" description="Basic and acidic residues" evidence="6">
    <location>
        <begin position="187"/>
        <end position="196"/>
    </location>
</feature>
<keyword evidence="3 4" id="KW-0346">Stress response</keyword>
<dbReference type="InterPro" id="IPR013805">
    <property type="entry name" value="GrpE_CC"/>
</dbReference>
<reference evidence="7" key="1">
    <citation type="submission" date="2020-10" db="EMBL/GenBank/DDBJ databases">
        <authorList>
            <person name="Gilroy R."/>
        </authorList>
    </citation>
    <scope>NUCLEOTIDE SEQUENCE</scope>
    <source>
        <strain evidence="7">ChiGjej1B1-22543</strain>
    </source>
</reference>
<evidence type="ECO:0000256" key="3">
    <source>
        <dbReference type="HAMAP-Rule" id="MF_01151"/>
    </source>
</evidence>
<gene>
    <name evidence="3" type="primary">grpE</name>
    <name evidence="7" type="ORF">IAC52_03575</name>
</gene>
<keyword evidence="2 3" id="KW-0143">Chaperone</keyword>
<protein>
    <recommendedName>
        <fullName evidence="3 4">Protein GrpE</fullName>
    </recommendedName>
    <alternativeName>
        <fullName evidence="3">HSP-70 cofactor</fullName>
    </alternativeName>
</protein>
<evidence type="ECO:0000313" key="8">
    <source>
        <dbReference type="Proteomes" id="UP000824070"/>
    </source>
</evidence>
<dbReference type="SUPFAM" id="SSF58014">
    <property type="entry name" value="Coiled-coil domain of nucleotide exchange factor GrpE"/>
    <property type="match status" value="1"/>
</dbReference>
<evidence type="ECO:0000313" key="7">
    <source>
        <dbReference type="EMBL" id="HIU45359.1"/>
    </source>
</evidence>
<dbReference type="PROSITE" id="PS01071">
    <property type="entry name" value="GRPE"/>
    <property type="match status" value="1"/>
</dbReference>
<sequence>MPEQKDAKPEAKQEEPGRQEEMKDKEKQGKKTREQELAEELEKAKADSDHWKNEYYRAFADTQNLRKSLEEDARNERRYCAEGFLAGLLPSLDAFHIALQNEPPSEETRNYLVGFRYIYNQLVKSLTDEGVTEIAPNKGDPFDPDKMHAVEVKEDDTLPPNSVLEVMAKGYKLHDRLIRPAMVSVSKAKEEAKPESEDADKEEETKQAAKA</sequence>
<organism evidence="7 8">
    <name type="scientific">Candidatus Alloenteromonas pullicola</name>
    <dbReference type="NCBI Taxonomy" id="2840784"/>
    <lineage>
        <taxon>Bacteria</taxon>
        <taxon>Bacillati</taxon>
        <taxon>Bacillota</taxon>
        <taxon>Bacillota incertae sedis</taxon>
        <taxon>Candidatus Alloenteromonas</taxon>
    </lineage>
</organism>
<dbReference type="Proteomes" id="UP000824070">
    <property type="component" value="Unassembled WGS sequence"/>
</dbReference>
<dbReference type="GO" id="GO:0006457">
    <property type="term" value="P:protein folding"/>
    <property type="evidence" value="ECO:0007669"/>
    <property type="project" value="InterPro"/>
</dbReference>
<dbReference type="GO" id="GO:0005737">
    <property type="term" value="C:cytoplasm"/>
    <property type="evidence" value="ECO:0007669"/>
    <property type="project" value="UniProtKB-SubCell"/>
</dbReference>
<dbReference type="PANTHER" id="PTHR21237">
    <property type="entry name" value="GRPE PROTEIN"/>
    <property type="match status" value="1"/>
</dbReference>
<dbReference type="GO" id="GO:0051087">
    <property type="term" value="F:protein-folding chaperone binding"/>
    <property type="evidence" value="ECO:0007669"/>
    <property type="project" value="InterPro"/>
</dbReference>
<comment type="subcellular location">
    <subcellularLocation>
        <location evidence="3">Cytoplasm</location>
    </subcellularLocation>
</comment>
<accession>A0A9D1LNV8</accession>
<proteinExistence type="inferred from homology"/>
<dbReference type="EMBL" id="DVMV01000025">
    <property type="protein sequence ID" value="HIU45359.1"/>
    <property type="molecule type" value="Genomic_DNA"/>
</dbReference>
<dbReference type="PRINTS" id="PR00773">
    <property type="entry name" value="GRPEPROTEIN"/>
</dbReference>
<comment type="similarity">
    <text evidence="1 3 5">Belongs to the GrpE family.</text>
</comment>
<dbReference type="GO" id="GO:0042803">
    <property type="term" value="F:protein homodimerization activity"/>
    <property type="evidence" value="ECO:0007669"/>
    <property type="project" value="InterPro"/>
</dbReference>
<dbReference type="Gene3D" id="3.90.20.20">
    <property type="match status" value="1"/>
</dbReference>
<comment type="caution">
    <text evidence="7">The sequence shown here is derived from an EMBL/GenBank/DDBJ whole genome shotgun (WGS) entry which is preliminary data.</text>
</comment>